<reference evidence="2 3" key="1">
    <citation type="submission" date="2023-06" db="EMBL/GenBank/DDBJ databases">
        <title>Alteromonas sp. ASW11-36 isolated from intertidal sand.</title>
        <authorList>
            <person name="Li Y."/>
        </authorList>
    </citation>
    <scope>NUCLEOTIDE SEQUENCE [LARGE SCALE GENOMIC DNA]</scope>
    <source>
        <strain evidence="2 3">ASW11-36</strain>
    </source>
</reference>
<keyword evidence="2" id="KW-0560">Oxidoreductase</keyword>
<dbReference type="InterPro" id="IPR008775">
    <property type="entry name" value="Phytyl_CoA_dOase-like"/>
</dbReference>
<comment type="cofactor">
    <cofactor evidence="1">
        <name>Fe(2+)</name>
        <dbReference type="ChEBI" id="CHEBI:29033"/>
    </cofactor>
</comment>
<dbReference type="SUPFAM" id="SSF51197">
    <property type="entry name" value="Clavaminate synthase-like"/>
    <property type="match status" value="1"/>
</dbReference>
<organism evidence="2 3">
    <name type="scientific">Alteromonas arenosi</name>
    <dbReference type="NCBI Taxonomy" id="3055817"/>
    <lineage>
        <taxon>Bacteria</taxon>
        <taxon>Pseudomonadati</taxon>
        <taxon>Pseudomonadota</taxon>
        <taxon>Gammaproteobacteria</taxon>
        <taxon>Alteromonadales</taxon>
        <taxon>Alteromonadaceae</taxon>
        <taxon>Alteromonas/Salinimonas group</taxon>
        <taxon>Alteromonas</taxon>
    </lineage>
</organism>
<dbReference type="Proteomes" id="UP001234343">
    <property type="component" value="Unassembled WGS sequence"/>
</dbReference>
<gene>
    <name evidence="2" type="ORF">QTP81_10080</name>
</gene>
<dbReference type="EMBL" id="JAUCBP010000007">
    <property type="protein sequence ID" value="MDM7860944.1"/>
    <property type="molecule type" value="Genomic_DNA"/>
</dbReference>
<protein>
    <submittedName>
        <fullName evidence="2">Phytanoyl-CoA dioxygenase family protein</fullName>
    </submittedName>
</protein>
<name>A0ABT7SY60_9ALTE</name>
<comment type="caution">
    <text evidence="2">The sequence shown here is derived from an EMBL/GenBank/DDBJ whole genome shotgun (WGS) entry which is preliminary data.</text>
</comment>
<dbReference type="Gene3D" id="2.60.120.620">
    <property type="entry name" value="q2cbj1_9rhob like domain"/>
    <property type="match status" value="1"/>
</dbReference>
<dbReference type="PANTHER" id="PTHR20883:SF48">
    <property type="entry name" value="ECTOINE DIOXYGENASE"/>
    <property type="match status" value="1"/>
</dbReference>
<dbReference type="RefSeq" id="WP_289365227.1">
    <property type="nucleotide sequence ID" value="NZ_JAUCBP010000007.1"/>
</dbReference>
<dbReference type="PANTHER" id="PTHR20883">
    <property type="entry name" value="PHYTANOYL-COA DIOXYGENASE DOMAIN CONTAINING 1"/>
    <property type="match status" value="1"/>
</dbReference>
<proteinExistence type="predicted"/>
<evidence type="ECO:0000313" key="2">
    <source>
        <dbReference type="EMBL" id="MDM7860944.1"/>
    </source>
</evidence>
<sequence>MITTSTFAESGFVKIPGFLNPKECQRLLKVVHRFHSLWMEENLQYFHQGVINSSNLTKGNVLDDEQRLVLFKLISSDSLVSLVQPLLNTRPRFMGTQLFFDPYDVQQANYWHRDGQYHLDLEQQKQALIDQQVVHCRIALLQEKGIEVIPGTHKRWDTDTELAVRLEQGGRVKSDMLPNSQAVPLDAGDLLIFSANMLHRGLYGNGRYALDILYCDDKPELTAFVQPDSLPSARQSKLLDNPIIFQ</sequence>
<evidence type="ECO:0000313" key="3">
    <source>
        <dbReference type="Proteomes" id="UP001234343"/>
    </source>
</evidence>
<evidence type="ECO:0000256" key="1">
    <source>
        <dbReference type="ARBA" id="ARBA00001954"/>
    </source>
</evidence>
<keyword evidence="3" id="KW-1185">Reference proteome</keyword>
<accession>A0ABT7SY60</accession>
<keyword evidence="2" id="KW-0223">Dioxygenase</keyword>
<dbReference type="GO" id="GO:0051213">
    <property type="term" value="F:dioxygenase activity"/>
    <property type="evidence" value="ECO:0007669"/>
    <property type="project" value="UniProtKB-KW"/>
</dbReference>
<dbReference type="Pfam" id="PF05721">
    <property type="entry name" value="PhyH"/>
    <property type="match status" value="1"/>
</dbReference>